<dbReference type="Gene3D" id="3.30.1460.10">
    <property type="match status" value="1"/>
</dbReference>
<dbReference type="CDD" id="cd16364">
    <property type="entry name" value="T3SC_I-like"/>
    <property type="match status" value="1"/>
</dbReference>
<reference evidence="2 3" key="2">
    <citation type="submission" date="2013-04" db="EMBL/GenBank/DDBJ databases">
        <title>The Genome Sequence of Bilophila wadsworthia 3_1_6.</title>
        <authorList>
            <consortium name="The Broad Institute Genomics Platform"/>
            <person name="Earl A."/>
            <person name="Ward D."/>
            <person name="Feldgarden M."/>
            <person name="Gevers D."/>
            <person name="Sibley C."/>
            <person name="Strauss J."/>
            <person name="Allen-Vercoe E."/>
            <person name="Walker B."/>
            <person name="Young S."/>
            <person name="Zeng Q."/>
            <person name="Gargeya S."/>
            <person name="Fitzgerald M."/>
            <person name="Haas B."/>
            <person name="Abouelleil A."/>
            <person name="Allen A.W."/>
            <person name="Alvarado L."/>
            <person name="Arachchi H.M."/>
            <person name="Berlin A.M."/>
            <person name="Chapman S.B."/>
            <person name="Gainer-Dewar J."/>
            <person name="Goldberg J."/>
            <person name="Griggs A."/>
            <person name="Gujja S."/>
            <person name="Hansen M."/>
            <person name="Howarth C."/>
            <person name="Imamovic A."/>
            <person name="Ireland A."/>
            <person name="Larimer J."/>
            <person name="McCowan C."/>
            <person name="Murphy C."/>
            <person name="Pearson M."/>
            <person name="Poon T.W."/>
            <person name="Priest M."/>
            <person name="Roberts A."/>
            <person name="Saif S."/>
            <person name="Shea T."/>
            <person name="Sisk P."/>
            <person name="Sykes S."/>
            <person name="Wortman J."/>
            <person name="Nusbaum C."/>
            <person name="Birren B."/>
        </authorList>
    </citation>
    <scope>NUCLEOTIDE SEQUENCE [LARGE SCALE GENOMIC DNA]</scope>
    <source>
        <strain evidence="2 3">3_1_6</strain>
    </source>
</reference>
<feature type="coiled-coil region" evidence="1">
    <location>
        <begin position="118"/>
        <end position="145"/>
    </location>
</feature>
<evidence type="ECO:0000256" key="1">
    <source>
        <dbReference type="SAM" id="Coils"/>
    </source>
</evidence>
<evidence type="ECO:0000313" key="2">
    <source>
        <dbReference type="EMBL" id="EFV45855.1"/>
    </source>
</evidence>
<sequence length="162" mass="17314">MNATPYIEALGKETGMDITLSASGAAALSLGGRNLLIQWIEATHSFIIYVEVGALGGWRNGEICRLLLASNFLLADTQGGALSYNDATGMVGLNFPIPAYGLDTGDFLKTVNNIVLFSETWKARLDAMNKEQEALTEQAQQAVLEGGEAPEPSFTAGQFLRV</sequence>
<proteinExistence type="predicted"/>
<protein>
    <submittedName>
        <fullName evidence="2">Uncharacterized protein</fullName>
    </submittedName>
</protein>
<keyword evidence="1" id="KW-0175">Coiled coil</keyword>
<dbReference type="InterPro" id="IPR010261">
    <property type="entry name" value="Tir_chaperone"/>
</dbReference>
<accession>E5Y2D1</accession>
<dbReference type="eggNOG" id="ENOG502ZRWN">
    <property type="taxonomic scope" value="Bacteria"/>
</dbReference>
<organism evidence="2 3">
    <name type="scientific">Bilophila wadsworthia (strain 3_1_6)</name>
    <dbReference type="NCBI Taxonomy" id="563192"/>
    <lineage>
        <taxon>Bacteria</taxon>
        <taxon>Pseudomonadati</taxon>
        <taxon>Thermodesulfobacteriota</taxon>
        <taxon>Desulfovibrionia</taxon>
        <taxon>Desulfovibrionales</taxon>
        <taxon>Desulfovibrionaceae</taxon>
        <taxon>Bilophila</taxon>
    </lineage>
</organism>
<dbReference type="OrthoDB" id="6518468at2"/>
<dbReference type="RefSeq" id="WP_005024513.1">
    <property type="nucleotide sequence ID" value="NZ_KE150239.1"/>
</dbReference>
<dbReference type="SUPFAM" id="SSF69635">
    <property type="entry name" value="Type III secretory system chaperone-like"/>
    <property type="match status" value="1"/>
</dbReference>
<gene>
    <name evidence="2" type="ORF">HMPREF0179_00342</name>
</gene>
<keyword evidence="3" id="KW-1185">Reference proteome</keyword>
<dbReference type="GO" id="GO:0030254">
    <property type="term" value="P:protein secretion by the type III secretion system"/>
    <property type="evidence" value="ECO:0007669"/>
    <property type="project" value="InterPro"/>
</dbReference>
<dbReference type="Proteomes" id="UP000006034">
    <property type="component" value="Unassembled WGS sequence"/>
</dbReference>
<dbReference type="EMBL" id="ADCP02000002">
    <property type="protein sequence ID" value="EFV45855.1"/>
    <property type="molecule type" value="Genomic_DNA"/>
</dbReference>
<evidence type="ECO:0000313" key="3">
    <source>
        <dbReference type="Proteomes" id="UP000006034"/>
    </source>
</evidence>
<name>E5Y2D1_BILW3</name>
<dbReference type="Pfam" id="PF05932">
    <property type="entry name" value="CesT"/>
    <property type="match status" value="1"/>
</dbReference>
<reference evidence="2 3" key="1">
    <citation type="submission" date="2010-10" db="EMBL/GenBank/DDBJ databases">
        <authorList>
            <consortium name="The Broad Institute Genome Sequencing Platform"/>
            <person name="Ward D."/>
            <person name="Earl A."/>
            <person name="Feldgarden M."/>
            <person name="Young S.K."/>
            <person name="Gargeya S."/>
            <person name="Zeng Q."/>
            <person name="Alvarado L."/>
            <person name="Berlin A."/>
            <person name="Bochicchio J."/>
            <person name="Chapman S.B."/>
            <person name="Chen Z."/>
            <person name="Freedman E."/>
            <person name="Gellesch M."/>
            <person name="Goldberg J."/>
            <person name="Griggs A."/>
            <person name="Gujja S."/>
            <person name="Heilman E."/>
            <person name="Heiman D."/>
            <person name="Howarth C."/>
            <person name="Mehta T."/>
            <person name="Neiman D."/>
            <person name="Pearson M."/>
            <person name="Roberts A."/>
            <person name="Saif S."/>
            <person name="Shea T."/>
            <person name="Shenoy N."/>
            <person name="Sisk P."/>
            <person name="Stolte C."/>
            <person name="Sykes S."/>
            <person name="White J."/>
            <person name="Yandava C."/>
            <person name="Allen-Vercoe E."/>
            <person name="Sibley C."/>
            <person name="Ambrose C.E."/>
            <person name="Strauss J."/>
            <person name="Daigneault M."/>
            <person name="Haas B."/>
            <person name="Nusbaum C."/>
            <person name="Birren B."/>
        </authorList>
    </citation>
    <scope>NUCLEOTIDE SEQUENCE [LARGE SCALE GENOMIC DNA]</scope>
    <source>
        <strain evidence="2 3">3_1_6</strain>
    </source>
</reference>
<comment type="caution">
    <text evidence="2">The sequence shown here is derived from an EMBL/GenBank/DDBJ whole genome shotgun (WGS) entry which is preliminary data.</text>
</comment>
<dbReference type="AlphaFoldDB" id="E5Y2D1"/>
<dbReference type="GeneID" id="78086876"/>
<dbReference type="HOGENOM" id="CLU_1632160_0_0_7"/>